<sequence length="108" mass="11983">MTHPVLDRDDLALVAPRLSQLAQETLFGDIWQRPALSARERSLITLAILASLGRVQQLPWHIAFAQKNGLTRDQLEELFTHLAFYAGLPAAVTAVSLLPAREEANPCR</sequence>
<dbReference type="InterPro" id="IPR029032">
    <property type="entry name" value="AhpD-like"/>
</dbReference>
<gene>
    <name evidence="2" type="ORF">E4184_19140</name>
</gene>
<dbReference type="RefSeq" id="WP_171276868.1">
    <property type="nucleotide sequence ID" value="NZ_CAWPJG010000001.1"/>
</dbReference>
<dbReference type="PANTHER" id="PTHR33570">
    <property type="entry name" value="4-CARBOXYMUCONOLACTONE DECARBOXYLASE FAMILY PROTEIN"/>
    <property type="match status" value="1"/>
</dbReference>
<proteinExistence type="predicted"/>
<name>A0A6M4YD77_AERME</name>
<dbReference type="Pfam" id="PF02627">
    <property type="entry name" value="CMD"/>
    <property type="match status" value="1"/>
</dbReference>
<organism evidence="2 3">
    <name type="scientific">Aeromonas media</name>
    <dbReference type="NCBI Taxonomy" id="651"/>
    <lineage>
        <taxon>Bacteria</taxon>
        <taxon>Pseudomonadati</taxon>
        <taxon>Pseudomonadota</taxon>
        <taxon>Gammaproteobacteria</taxon>
        <taxon>Aeromonadales</taxon>
        <taxon>Aeromonadaceae</taxon>
        <taxon>Aeromonas</taxon>
    </lineage>
</organism>
<evidence type="ECO:0000259" key="1">
    <source>
        <dbReference type="Pfam" id="PF02627"/>
    </source>
</evidence>
<dbReference type="PANTHER" id="PTHR33570:SF9">
    <property type="entry name" value="BLL4600 PROTEIN"/>
    <property type="match status" value="1"/>
</dbReference>
<dbReference type="AlphaFoldDB" id="A0A6M4YD77"/>
<protein>
    <submittedName>
        <fullName evidence="2">Carboxymuconolactone decarboxylase family protein</fullName>
    </submittedName>
</protein>
<evidence type="ECO:0000313" key="2">
    <source>
        <dbReference type="EMBL" id="QJT23324.1"/>
    </source>
</evidence>
<dbReference type="SUPFAM" id="SSF69118">
    <property type="entry name" value="AhpD-like"/>
    <property type="match status" value="1"/>
</dbReference>
<dbReference type="InterPro" id="IPR003779">
    <property type="entry name" value="CMD-like"/>
</dbReference>
<dbReference type="Proteomes" id="UP000501427">
    <property type="component" value="Chromosome"/>
</dbReference>
<reference evidence="2 3" key="1">
    <citation type="submission" date="2019-03" db="EMBL/GenBank/DDBJ databases">
        <title>Novel transposon Tn6433 accelerates the dissemination of tet(E) in Aeromonas from aerobic biofilm under oxytetracycline stress.</title>
        <authorList>
            <person name="Shi Y."/>
            <person name="Tian Z."/>
            <person name="Zhang Y."/>
            <person name="Zhang H."/>
            <person name="Yang M."/>
        </authorList>
    </citation>
    <scope>NUCLEOTIDE SEQUENCE [LARGE SCALE GENOMIC DNA]</scope>
    <source>
        <strain evidence="2 3">T0.1-19</strain>
    </source>
</reference>
<dbReference type="InterPro" id="IPR052512">
    <property type="entry name" value="4CMD/NDH-1_regulator"/>
</dbReference>
<dbReference type="Gene3D" id="1.20.1290.10">
    <property type="entry name" value="AhpD-like"/>
    <property type="match status" value="1"/>
</dbReference>
<feature type="domain" description="Carboxymuconolactone decarboxylase-like" evidence="1">
    <location>
        <begin position="17"/>
        <end position="97"/>
    </location>
</feature>
<accession>A0A6M4YD77</accession>
<dbReference type="GO" id="GO:0051920">
    <property type="term" value="F:peroxiredoxin activity"/>
    <property type="evidence" value="ECO:0007669"/>
    <property type="project" value="InterPro"/>
</dbReference>
<evidence type="ECO:0000313" key="3">
    <source>
        <dbReference type="Proteomes" id="UP000501427"/>
    </source>
</evidence>
<dbReference type="EMBL" id="CP038441">
    <property type="protein sequence ID" value="QJT23324.1"/>
    <property type="molecule type" value="Genomic_DNA"/>
</dbReference>